<organism evidence="10 11">
    <name type="scientific">Polypedilum vanderplanki</name>
    <name type="common">Sleeping chironomid midge</name>
    <dbReference type="NCBI Taxonomy" id="319348"/>
    <lineage>
        <taxon>Eukaryota</taxon>
        <taxon>Metazoa</taxon>
        <taxon>Ecdysozoa</taxon>
        <taxon>Arthropoda</taxon>
        <taxon>Hexapoda</taxon>
        <taxon>Insecta</taxon>
        <taxon>Pterygota</taxon>
        <taxon>Neoptera</taxon>
        <taxon>Endopterygota</taxon>
        <taxon>Diptera</taxon>
        <taxon>Nematocera</taxon>
        <taxon>Chironomoidea</taxon>
        <taxon>Chironomidae</taxon>
        <taxon>Chironominae</taxon>
        <taxon>Polypedilum</taxon>
        <taxon>Polypedilum</taxon>
    </lineage>
</organism>
<keyword evidence="4 9" id="KW-0732">Signal</keyword>
<keyword evidence="6" id="KW-0472">Membrane</keyword>
<keyword evidence="7" id="KW-0325">Glycoprotein</keyword>
<keyword evidence="5" id="KW-1133">Transmembrane helix</keyword>
<dbReference type="SUPFAM" id="SSF57302">
    <property type="entry name" value="Snake toxin-like"/>
    <property type="match status" value="1"/>
</dbReference>
<protein>
    <recommendedName>
        <fullName evidence="12">Protein quiver</fullName>
    </recommendedName>
</protein>
<evidence type="ECO:0000256" key="5">
    <source>
        <dbReference type="ARBA" id="ARBA00022989"/>
    </source>
</evidence>
<dbReference type="Proteomes" id="UP001107558">
    <property type="component" value="Chromosome 1"/>
</dbReference>
<gene>
    <name evidence="10" type="ORF">PVAND_012485</name>
</gene>
<evidence type="ECO:0000256" key="2">
    <source>
        <dbReference type="ARBA" id="ARBA00022622"/>
    </source>
</evidence>
<dbReference type="OrthoDB" id="6781779at2759"/>
<reference evidence="10" key="1">
    <citation type="submission" date="2021-03" db="EMBL/GenBank/DDBJ databases">
        <title>Chromosome level genome of the anhydrobiotic midge Polypedilum vanderplanki.</title>
        <authorList>
            <person name="Yoshida Y."/>
            <person name="Kikawada T."/>
            <person name="Gusev O."/>
        </authorList>
    </citation>
    <scope>NUCLEOTIDE SEQUENCE</scope>
    <source>
        <strain evidence="10">NIAS01</strain>
        <tissue evidence="10">Whole body or cell culture</tissue>
    </source>
</reference>
<evidence type="ECO:0000256" key="3">
    <source>
        <dbReference type="ARBA" id="ARBA00022692"/>
    </source>
</evidence>
<feature type="chain" id="PRO_5039936433" description="Protein quiver" evidence="9">
    <location>
        <begin position="24"/>
        <end position="152"/>
    </location>
</feature>
<evidence type="ECO:0008006" key="12">
    <source>
        <dbReference type="Google" id="ProtNLM"/>
    </source>
</evidence>
<keyword evidence="2" id="KW-0336">GPI-anchor</keyword>
<dbReference type="GO" id="GO:0098552">
    <property type="term" value="C:side of membrane"/>
    <property type="evidence" value="ECO:0007669"/>
    <property type="project" value="UniProtKB-KW"/>
</dbReference>
<dbReference type="CDD" id="cd00117">
    <property type="entry name" value="TFP"/>
    <property type="match status" value="1"/>
</dbReference>
<evidence type="ECO:0000256" key="4">
    <source>
        <dbReference type="ARBA" id="ARBA00022729"/>
    </source>
</evidence>
<dbReference type="InterPro" id="IPR050975">
    <property type="entry name" value="Sleep_regulator"/>
</dbReference>
<evidence type="ECO:0000313" key="11">
    <source>
        <dbReference type="Proteomes" id="UP001107558"/>
    </source>
</evidence>
<dbReference type="InterPro" id="IPR031424">
    <property type="entry name" value="QVR-like"/>
</dbReference>
<name>A0A9J6CMK6_POLVA</name>
<dbReference type="Pfam" id="PF17064">
    <property type="entry name" value="QVR"/>
    <property type="match status" value="1"/>
</dbReference>
<dbReference type="PANTHER" id="PTHR33562:SF20">
    <property type="entry name" value="PROTEIN QUIVER"/>
    <property type="match status" value="1"/>
</dbReference>
<proteinExistence type="predicted"/>
<keyword evidence="8" id="KW-0449">Lipoprotein</keyword>
<comment type="subcellular location">
    <subcellularLocation>
        <location evidence="1">Membrane</location>
        <topology evidence="1">Lipid-anchor</topology>
        <topology evidence="1">GPI-anchor</topology>
    </subcellularLocation>
</comment>
<dbReference type="GO" id="GO:0030431">
    <property type="term" value="P:sleep"/>
    <property type="evidence" value="ECO:0007669"/>
    <property type="project" value="InterPro"/>
</dbReference>
<evidence type="ECO:0000256" key="6">
    <source>
        <dbReference type="ARBA" id="ARBA00023136"/>
    </source>
</evidence>
<evidence type="ECO:0000256" key="1">
    <source>
        <dbReference type="ARBA" id="ARBA00004589"/>
    </source>
</evidence>
<evidence type="ECO:0000256" key="8">
    <source>
        <dbReference type="ARBA" id="ARBA00023288"/>
    </source>
</evidence>
<sequence length="152" mass="17463">MKYSILIFCVLICMSIIPNKVKGIQCYDCDDLTGENCKNVNDNMIKNCSSLISTCIKTIAKDSDMEYIHRGCGPVIKIIDNDCRDQKVGNYDGTYCECDTDLCNGNKQEEEEEERPEKSLSPFLNILKNIYKKIFLTIKVFQFILNCECFSY</sequence>
<keyword evidence="11" id="KW-1185">Reference proteome</keyword>
<dbReference type="InterPro" id="IPR045860">
    <property type="entry name" value="Snake_toxin-like_sf"/>
</dbReference>
<feature type="signal peptide" evidence="9">
    <location>
        <begin position="1"/>
        <end position="23"/>
    </location>
</feature>
<keyword evidence="3" id="KW-0812">Transmembrane</keyword>
<evidence type="ECO:0000313" key="10">
    <source>
        <dbReference type="EMBL" id="KAG5683189.1"/>
    </source>
</evidence>
<evidence type="ECO:0000256" key="9">
    <source>
        <dbReference type="SAM" id="SignalP"/>
    </source>
</evidence>
<dbReference type="EMBL" id="JADBJN010000001">
    <property type="protein sequence ID" value="KAG5683189.1"/>
    <property type="molecule type" value="Genomic_DNA"/>
</dbReference>
<accession>A0A9J6CMK6</accession>
<dbReference type="GO" id="GO:0032222">
    <property type="term" value="P:regulation of synaptic transmission, cholinergic"/>
    <property type="evidence" value="ECO:0007669"/>
    <property type="project" value="InterPro"/>
</dbReference>
<dbReference type="AlphaFoldDB" id="A0A9J6CMK6"/>
<comment type="caution">
    <text evidence="10">The sequence shown here is derived from an EMBL/GenBank/DDBJ whole genome shotgun (WGS) entry which is preliminary data.</text>
</comment>
<dbReference type="PANTHER" id="PTHR33562">
    <property type="entry name" value="ATILLA, ISOFORM B-RELATED-RELATED"/>
    <property type="match status" value="1"/>
</dbReference>
<evidence type="ECO:0000256" key="7">
    <source>
        <dbReference type="ARBA" id="ARBA00023180"/>
    </source>
</evidence>